<comment type="caution">
    <text evidence="1">The sequence shown here is derived from an EMBL/GenBank/DDBJ whole genome shotgun (WGS) entry which is preliminary data.</text>
</comment>
<name>A0A010Z350_9ACTN</name>
<organism evidence="1 2">
    <name type="scientific">Cryptosporangium arvum DSM 44712</name>
    <dbReference type="NCBI Taxonomy" id="927661"/>
    <lineage>
        <taxon>Bacteria</taxon>
        <taxon>Bacillati</taxon>
        <taxon>Actinomycetota</taxon>
        <taxon>Actinomycetes</taxon>
        <taxon>Cryptosporangiales</taxon>
        <taxon>Cryptosporangiaceae</taxon>
        <taxon>Cryptosporangium</taxon>
    </lineage>
</organism>
<proteinExistence type="predicted"/>
<protein>
    <submittedName>
        <fullName evidence="1">Uncharacterized protein</fullName>
    </submittedName>
</protein>
<gene>
    <name evidence="1" type="ORF">CryarDRAFT_2959</name>
</gene>
<sequence>MRCVCCGEWAIEPVTLDGVPRLRLSCRGYLVGYYTAPESLAAELRRQHGPGLADFRAAA</sequence>
<accession>A0A010Z350</accession>
<dbReference type="EMBL" id="JFBT01000001">
    <property type="protein sequence ID" value="EXG81838.1"/>
    <property type="molecule type" value="Genomic_DNA"/>
</dbReference>
<evidence type="ECO:0000313" key="1">
    <source>
        <dbReference type="EMBL" id="EXG81838.1"/>
    </source>
</evidence>
<dbReference type="OrthoDB" id="5194516at2"/>
<keyword evidence="2" id="KW-1185">Reference proteome</keyword>
<dbReference type="HOGENOM" id="CLU_2952664_0_0_11"/>
<evidence type="ECO:0000313" key="2">
    <source>
        <dbReference type="Proteomes" id="UP000021053"/>
    </source>
</evidence>
<dbReference type="AlphaFoldDB" id="A0A010Z350"/>
<reference evidence="1 2" key="1">
    <citation type="submission" date="2013-07" db="EMBL/GenBank/DDBJ databases">
        <authorList>
            <consortium name="DOE Joint Genome Institute"/>
            <person name="Eisen J."/>
            <person name="Huntemann M."/>
            <person name="Han J."/>
            <person name="Chen A."/>
            <person name="Kyrpides N."/>
            <person name="Mavromatis K."/>
            <person name="Markowitz V."/>
            <person name="Palaniappan K."/>
            <person name="Ivanova N."/>
            <person name="Schaumberg A."/>
            <person name="Pati A."/>
            <person name="Liolios K."/>
            <person name="Nordberg H.P."/>
            <person name="Cantor M.N."/>
            <person name="Hua S.X."/>
            <person name="Woyke T."/>
        </authorList>
    </citation>
    <scope>NUCLEOTIDE SEQUENCE [LARGE SCALE GENOMIC DNA]</scope>
    <source>
        <strain evidence="1 2">DSM 44712</strain>
    </source>
</reference>
<dbReference type="RefSeq" id="WP_157017669.1">
    <property type="nucleotide sequence ID" value="NZ_KK073874.1"/>
</dbReference>
<dbReference type="Proteomes" id="UP000021053">
    <property type="component" value="Unassembled WGS sequence"/>
</dbReference>